<keyword evidence="6" id="KW-1185">Reference proteome</keyword>
<dbReference type="Pfam" id="PF00651">
    <property type="entry name" value="BTB"/>
    <property type="match status" value="1"/>
</dbReference>
<feature type="domain" description="BTB" evidence="4">
    <location>
        <begin position="290"/>
        <end position="358"/>
    </location>
</feature>
<gene>
    <name evidence="5" type="ORF">M0811_01602</name>
</gene>
<dbReference type="Pfam" id="PF00023">
    <property type="entry name" value="Ank"/>
    <property type="match status" value="1"/>
</dbReference>
<dbReference type="PANTHER" id="PTHR24171">
    <property type="entry name" value="ANKYRIN REPEAT DOMAIN-CONTAINING PROTEIN 39-RELATED"/>
    <property type="match status" value="1"/>
</dbReference>
<proteinExistence type="predicted"/>
<dbReference type="AlphaFoldDB" id="A0A9Q0LGR8"/>
<dbReference type="InterPro" id="IPR002110">
    <property type="entry name" value="Ankyrin_rpt"/>
</dbReference>
<protein>
    <submittedName>
        <fullName evidence="5">Ankyrin repeat-containing protein</fullName>
    </submittedName>
</protein>
<dbReference type="InterPro" id="IPR011333">
    <property type="entry name" value="SKP1/BTB/POZ_sf"/>
</dbReference>
<dbReference type="GO" id="GO:0085020">
    <property type="term" value="P:protein K6-linked ubiquitination"/>
    <property type="evidence" value="ECO:0007669"/>
    <property type="project" value="TreeGrafter"/>
</dbReference>
<dbReference type="PROSITE" id="PS50297">
    <property type="entry name" value="ANK_REP_REGION"/>
    <property type="match status" value="3"/>
</dbReference>
<name>A0A9Q0LGR8_ANAIG</name>
<dbReference type="CDD" id="cd18186">
    <property type="entry name" value="BTB_POZ_ZBTB_KLHL-like"/>
    <property type="match status" value="1"/>
</dbReference>
<dbReference type="PROSITE" id="PS50097">
    <property type="entry name" value="BTB"/>
    <property type="match status" value="1"/>
</dbReference>
<dbReference type="SUPFAM" id="SSF54695">
    <property type="entry name" value="POZ domain"/>
    <property type="match status" value="1"/>
</dbReference>
<dbReference type="InterPro" id="IPR000210">
    <property type="entry name" value="BTB/POZ_dom"/>
</dbReference>
<keyword evidence="1" id="KW-0677">Repeat</keyword>
<comment type="caution">
    <text evidence="5">The sequence shown here is derived from an EMBL/GenBank/DDBJ whole genome shotgun (WGS) entry which is preliminary data.</text>
</comment>
<dbReference type="InterPro" id="IPR036770">
    <property type="entry name" value="Ankyrin_rpt-contain_sf"/>
</dbReference>
<dbReference type="PANTHER" id="PTHR24171:SF8">
    <property type="entry name" value="BRCA1-ASSOCIATED RING DOMAIN PROTEIN 1"/>
    <property type="match status" value="1"/>
</dbReference>
<reference evidence="5" key="1">
    <citation type="submission" date="2022-10" db="EMBL/GenBank/DDBJ databases">
        <title>Novel sulphate-reducing endosymbionts in the free-living metamonad Anaeramoeba.</title>
        <authorList>
            <person name="Jerlstrom-Hultqvist J."/>
            <person name="Cepicka I."/>
            <person name="Gallot-Lavallee L."/>
            <person name="Salas-Leiva D."/>
            <person name="Curtis B.A."/>
            <person name="Zahonova K."/>
            <person name="Pipaliya S."/>
            <person name="Dacks J."/>
            <person name="Roger A.J."/>
        </authorList>
    </citation>
    <scope>NUCLEOTIDE SEQUENCE</scope>
    <source>
        <strain evidence="5">BMAN</strain>
    </source>
</reference>
<dbReference type="Gene3D" id="1.25.40.20">
    <property type="entry name" value="Ankyrin repeat-containing domain"/>
    <property type="match status" value="2"/>
</dbReference>
<dbReference type="PROSITE" id="PS50088">
    <property type="entry name" value="ANK_REPEAT"/>
    <property type="match status" value="4"/>
</dbReference>
<dbReference type="SMART" id="SM00248">
    <property type="entry name" value="ANK"/>
    <property type="match status" value="4"/>
</dbReference>
<feature type="repeat" description="ANK" evidence="3">
    <location>
        <begin position="30"/>
        <end position="63"/>
    </location>
</feature>
<feature type="repeat" description="ANK" evidence="3">
    <location>
        <begin position="94"/>
        <end position="127"/>
    </location>
</feature>
<evidence type="ECO:0000313" key="5">
    <source>
        <dbReference type="EMBL" id="KAJ5072587.1"/>
    </source>
</evidence>
<evidence type="ECO:0000259" key="4">
    <source>
        <dbReference type="PROSITE" id="PS50097"/>
    </source>
</evidence>
<dbReference type="OrthoDB" id="10252328at2759"/>
<dbReference type="EMBL" id="JAPDFW010000081">
    <property type="protein sequence ID" value="KAJ5072587.1"/>
    <property type="molecule type" value="Genomic_DNA"/>
</dbReference>
<evidence type="ECO:0000256" key="3">
    <source>
        <dbReference type="PROSITE-ProRule" id="PRU00023"/>
    </source>
</evidence>
<keyword evidence="2 3" id="KW-0040">ANK repeat</keyword>
<sequence>MSTIFDCIAQNKIYKLKKLLKQISNIDKPFKQTALHFACENNPNEDIIKLLISAGANVNAKTNYSPLHYACFKKAPIEVIRFLLVSGANINSKNKWNPLQIAIKSKADPKLIKLLLEAGSFVNNKDNQTPLHDACENNYEKSIIKILIAAGADVFAINKCTPIDLAKNKEVRKTLREFQPIIREMRKFCKKRELTDFTINCKDGKISVHYLLLKIRIGKEKIGKMNGIFAQKTKEEVEEILEFIYSGYVPENQEKIEEFCEKMEINFEEKKGSKGILKDLKELYLDEETKDFSIVEPKTGNKIKVHKLILMARTKLFYNMFSVVKDESGQVNDYCGRSTQSISAFVRYLYSDDFPQDVSYDTFYHLKDAFDYFELYKYSSFNYRLAHSVVDSSNLISFL</sequence>
<dbReference type="Pfam" id="PF12796">
    <property type="entry name" value="Ank_2"/>
    <property type="match status" value="1"/>
</dbReference>
<accession>A0A9Q0LGR8</accession>
<dbReference type="SUPFAM" id="SSF48403">
    <property type="entry name" value="Ankyrin repeat"/>
    <property type="match status" value="1"/>
</dbReference>
<feature type="repeat" description="ANK" evidence="3">
    <location>
        <begin position="126"/>
        <end position="159"/>
    </location>
</feature>
<dbReference type="Gene3D" id="3.30.710.10">
    <property type="entry name" value="Potassium Channel Kv1.1, Chain A"/>
    <property type="match status" value="1"/>
</dbReference>
<dbReference type="GO" id="GO:0004842">
    <property type="term" value="F:ubiquitin-protein transferase activity"/>
    <property type="evidence" value="ECO:0007669"/>
    <property type="project" value="TreeGrafter"/>
</dbReference>
<organism evidence="5 6">
    <name type="scientific">Anaeramoeba ignava</name>
    <name type="common">Anaerobic marine amoeba</name>
    <dbReference type="NCBI Taxonomy" id="1746090"/>
    <lineage>
        <taxon>Eukaryota</taxon>
        <taxon>Metamonada</taxon>
        <taxon>Anaeramoebidae</taxon>
        <taxon>Anaeramoeba</taxon>
    </lineage>
</organism>
<evidence type="ECO:0000256" key="1">
    <source>
        <dbReference type="ARBA" id="ARBA00022737"/>
    </source>
</evidence>
<evidence type="ECO:0000256" key="2">
    <source>
        <dbReference type="ARBA" id="ARBA00023043"/>
    </source>
</evidence>
<dbReference type="PRINTS" id="PR01415">
    <property type="entry name" value="ANKYRIN"/>
</dbReference>
<feature type="repeat" description="ANK" evidence="3">
    <location>
        <begin position="62"/>
        <end position="95"/>
    </location>
</feature>
<evidence type="ECO:0000313" key="6">
    <source>
        <dbReference type="Proteomes" id="UP001149090"/>
    </source>
</evidence>
<dbReference type="Proteomes" id="UP001149090">
    <property type="component" value="Unassembled WGS sequence"/>
</dbReference>